<dbReference type="EMBL" id="FOTW01000006">
    <property type="protein sequence ID" value="SFL66128.1"/>
    <property type="molecule type" value="Genomic_DNA"/>
</dbReference>
<reference evidence="2 3" key="1">
    <citation type="submission" date="2016-10" db="EMBL/GenBank/DDBJ databases">
        <authorList>
            <person name="de Groot N.N."/>
        </authorList>
    </citation>
    <scope>NUCLEOTIDE SEQUENCE [LARGE SCALE GENOMIC DNA]</scope>
    <source>
        <strain evidence="2 3">ATCC 43154</strain>
    </source>
</reference>
<dbReference type="STRING" id="758825.SAMN02982985_01017"/>
<dbReference type="Proteomes" id="UP000199470">
    <property type="component" value="Unassembled WGS sequence"/>
</dbReference>
<accession>A0A1I4JHR8</accession>
<gene>
    <name evidence="2" type="ORF">SAMN02982985_01017</name>
</gene>
<dbReference type="Pfam" id="PF14261">
    <property type="entry name" value="DUF4351"/>
    <property type="match status" value="1"/>
</dbReference>
<name>A0A1I4JHR8_9BURK</name>
<protein>
    <recommendedName>
        <fullName evidence="1">DUF4351 domain-containing protein</fullName>
    </recommendedName>
</protein>
<feature type="domain" description="DUF4351" evidence="1">
    <location>
        <begin position="150"/>
        <end position="209"/>
    </location>
</feature>
<dbReference type="AlphaFoldDB" id="A0A1I4JHR8"/>
<organism evidence="2 3">
    <name type="scientific">Rugamonas rubra</name>
    <dbReference type="NCBI Taxonomy" id="758825"/>
    <lineage>
        <taxon>Bacteria</taxon>
        <taxon>Pseudomonadati</taxon>
        <taxon>Pseudomonadota</taxon>
        <taxon>Betaproteobacteria</taxon>
        <taxon>Burkholderiales</taxon>
        <taxon>Oxalobacteraceae</taxon>
        <taxon>Telluria group</taxon>
        <taxon>Rugamonas</taxon>
    </lineage>
</organism>
<proteinExistence type="predicted"/>
<dbReference type="PANTHER" id="PTHR35586:SF1">
    <property type="entry name" value="SLL1691 PROTEIN"/>
    <property type="match status" value="1"/>
</dbReference>
<evidence type="ECO:0000259" key="1">
    <source>
        <dbReference type="Pfam" id="PF14261"/>
    </source>
</evidence>
<evidence type="ECO:0000313" key="3">
    <source>
        <dbReference type="Proteomes" id="UP000199470"/>
    </source>
</evidence>
<sequence length="214" mass="24880">MLLADQAARWRPGSFSYRLFGCRVGIDFPVVKLMDYADRIEQLLCDANPFALLTAAHLLTRQTKGQAHRRRAAKWRLTKLLYQRQWDRQRIIDLYSVIDWLMRLPPDMEARLWRGIVQMERREAMPYITYAERIGRKIGLQEGLQEGRQEGLQEGLQLGQRQMVELLARQLNKRFGTLPPQLGERLVVADSEQLGRWAMALLDAASLDEVFGDK</sequence>
<dbReference type="PANTHER" id="PTHR35586">
    <property type="entry name" value="SLL1691 PROTEIN"/>
    <property type="match status" value="1"/>
</dbReference>
<keyword evidence="3" id="KW-1185">Reference proteome</keyword>
<dbReference type="InterPro" id="IPR025587">
    <property type="entry name" value="DUF4351"/>
</dbReference>
<evidence type="ECO:0000313" key="2">
    <source>
        <dbReference type="EMBL" id="SFL66128.1"/>
    </source>
</evidence>